<dbReference type="Pfam" id="PF00583">
    <property type="entry name" value="Acetyltransf_1"/>
    <property type="match status" value="1"/>
</dbReference>
<dbReference type="SUPFAM" id="SSF55729">
    <property type="entry name" value="Acyl-CoA N-acyltransferases (Nat)"/>
    <property type="match status" value="1"/>
</dbReference>
<comment type="caution">
    <text evidence="5">The sequence shown here is derived from an EMBL/GenBank/DDBJ whole genome shotgun (WGS) entry which is preliminary data.</text>
</comment>
<dbReference type="Gene3D" id="1.10.10.10">
    <property type="entry name" value="Winged helix-like DNA-binding domain superfamily/Winged helix DNA-binding domain"/>
    <property type="match status" value="1"/>
</dbReference>
<proteinExistence type="predicted"/>
<organism evidence="5 6">
    <name type="scientific">Antiquaquibacter soli</name>
    <dbReference type="NCBI Taxonomy" id="3064523"/>
    <lineage>
        <taxon>Bacteria</taxon>
        <taxon>Bacillati</taxon>
        <taxon>Actinomycetota</taxon>
        <taxon>Actinomycetes</taxon>
        <taxon>Micrococcales</taxon>
        <taxon>Microbacteriaceae</taxon>
        <taxon>Antiquaquibacter</taxon>
    </lineage>
</organism>
<feature type="domain" description="HTH marR-type" evidence="3">
    <location>
        <begin position="2"/>
        <end position="136"/>
    </location>
</feature>
<keyword evidence="1" id="KW-0808">Transferase</keyword>
<evidence type="ECO:0000256" key="1">
    <source>
        <dbReference type="ARBA" id="ARBA00022679"/>
    </source>
</evidence>
<evidence type="ECO:0000259" key="3">
    <source>
        <dbReference type="PROSITE" id="PS50995"/>
    </source>
</evidence>
<dbReference type="SUPFAM" id="SSF46785">
    <property type="entry name" value="Winged helix' DNA-binding domain"/>
    <property type="match status" value="1"/>
</dbReference>
<dbReference type="PANTHER" id="PTHR43877:SF2">
    <property type="entry name" value="AMINOALKYLPHOSPHONATE N-ACETYLTRANSFERASE-RELATED"/>
    <property type="match status" value="1"/>
</dbReference>
<dbReference type="InterPro" id="IPR050832">
    <property type="entry name" value="Bact_Acetyltransf"/>
</dbReference>
<keyword evidence="2" id="KW-0012">Acyltransferase</keyword>
<dbReference type="CDD" id="cd04301">
    <property type="entry name" value="NAT_SF"/>
    <property type="match status" value="1"/>
</dbReference>
<evidence type="ECO:0000313" key="5">
    <source>
        <dbReference type="EMBL" id="MDO7881183.1"/>
    </source>
</evidence>
<accession>A0ABT9BL67</accession>
<dbReference type="InterPro" id="IPR000182">
    <property type="entry name" value="GNAT_dom"/>
</dbReference>
<feature type="domain" description="N-acetyltransferase" evidence="4">
    <location>
        <begin position="153"/>
        <end position="293"/>
    </location>
</feature>
<dbReference type="Gene3D" id="3.40.630.30">
    <property type="match status" value="1"/>
</dbReference>
<dbReference type="InterPro" id="IPR016181">
    <property type="entry name" value="Acyl_CoA_acyltransferase"/>
</dbReference>
<evidence type="ECO:0000259" key="4">
    <source>
        <dbReference type="PROSITE" id="PS51186"/>
    </source>
</evidence>
<dbReference type="EMBL" id="JAUQUB010000001">
    <property type="protein sequence ID" value="MDO7881183.1"/>
    <property type="molecule type" value="Genomic_DNA"/>
</dbReference>
<keyword evidence="6" id="KW-1185">Reference proteome</keyword>
<evidence type="ECO:0000256" key="2">
    <source>
        <dbReference type="ARBA" id="ARBA00023315"/>
    </source>
</evidence>
<dbReference type="PROSITE" id="PS51186">
    <property type="entry name" value="GNAT"/>
    <property type="match status" value="1"/>
</dbReference>
<dbReference type="Proteomes" id="UP001241072">
    <property type="component" value="Unassembled WGS sequence"/>
</dbReference>
<dbReference type="RefSeq" id="WP_305001598.1">
    <property type="nucleotide sequence ID" value="NZ_JAUQUB010000001.1"/>
</dbReference>
<name>A0ABT9BL67_9MICO</name>
<gene>
    <name evidence="5" type="ORF">Q5716_02970</name>
</gene>
<dbReference type="InterPro" id="IPR036390">
    <property type="entry name" value="WH_DNA-bd_sf"/>
</dbReference>
<protein>
    <submittedName>
        <fullName evidence="5">Helix-turn-helix domain-containing GNAT family N-acetyltransferase</fullName>
    </submittedName>
</protein>
<dbReference type="PANTHER" id="PTHR43877">
    <property type="entry name" value="AMINOALKYLPHOSPHONATE N-ACETYLTRANSFERASE-RELATED-RELATED"/>
    <property type="match status" value="1"/>
</dbReference>
<dbReference type="InterPro" id="IPR036388">
    <property type="entry name" value="WH-like_DNA-bd_sf"/>
</dbReference>
<evidence type="ECO:0000313" key="6">
    <source>
        <dbReference type="Proteomes" id="UP001241072"/>
    </source>
</evidence>
<dbReference type="PROSITE" id="PS50995">
    <property type="entry name" value="HTH_MARR_2"/>
    <property type="match status" value="1"/>
</dbReference>
<reference evidence="5 6" key="1">
    <citation type="submission" date="2023-07" db="EMBL/GenBank/DDBJ databases">
        <title>Protaetiibacter sp. nov WY-16 isolated from soil.</title>
        <authorList>
            <person name="Liu B."/>
            <person name="Wan Y."/>
        </authorList>
    </citation>
    <scope>NUCLEOTIDE SEQUENCE [LARGE SCALE GENOMIC DNA]</scope>
    <source>
        <strain evidence="5 6">WY-16</strain>
    </source>
</reference>
<sequence length="293" mass="31679">MDPDAVARVRRFNRAVTQRVGALDDAFLARGRSLGQSRLLWEIGESGAELRELRARLDLDSGYLTRMLQALDAAGLASVGSEPGDARVRVARLTPAGAAERRELDRLSDAQAESMLAPLDATQRARLVEAMGEVERLLAVSAVTVEVVAPSHPDARAAVGHYFAELATRFESGFDAGTTLPLSDESLQLPSGAMLLARLHGEPVAVGGVKLLGDGVGEIKRVWVSPTARGLGLGRRMLTELESVAREHGRSVVRLDTNRALVEAIALYRSAGYHEVTAFNAEPYAHHWFEKEL</sequence>
<dbReference type="InterPro" id="IPR000835">
    <property type="entry name" value="HTH_MarR-typ"/>
</dbReference>